<reference evidence="8" key="1">
    <citation type="journal article" date="2022" name="Int. J. Mol. Sci.">
        <title>Draft Genome of Tanacetum Coccineum: Genomic Comparison of Closely Related Tanacetum-Family Plants.</title>
        <authorList>
            <person name="Yamashiro T."/>
            <person name="Shiraishi A."/>
            <person name="Nakayama K."/>
            <person name="Satake H."/>
        </authorList>
    </citation>
    <scope>NUCLEOTIDE SEQUENCE</scope>
</reference>
<keyword evidence="4" id="KW-0862">Zinc</keyword>
<feature type="domain" description="CCHC-type" evidence="6">
    <location>
        <begin position="1060"/>
        <end position="1075"/>
    </location>
</feature>
<dbReference type="EMBL" id="BQNB010009837">
    <property type="protein sequence ID" value="GJS69078.1"/>
    <property type="molecule type" value="Genomic_DNA"/>
</dbReference>
<dbReference type="PROSITE" id="PS50158">
    <property type="entry name" value="ZF_CCHC"/>
    <property type="match status" value="1"/>
</dbReference>
<dbReference type="InterPro" id="IPR001878">
    <property type="entry name" value="Znf_CCHC"/>
</dbReference>
<evidence type="ECO:0000256" key="1">
    <source>
        <dbReference type="ARBA" id="ARBA00022679"/>
    </source>
</evidence>
<dbReference type="CDD" id="cd01647">
    <property type="entry name" value="RT_LTR"/>
    <property type="match status" value="1"/>
</dbReference>
<dbReference type="Gene3D" id="3.10.10.10">
    <property type="entry name" value="HIV Type 1 Reverse Transcriptase, subunit A, domain 1"/>
    <property type="match status" value="1"/>
</dbReference>
<feature type="compositionally biased region" description="Acidic residues" evidence="5">
    <location>
        <begin position="411"/>
        <end position="424"/>
    </location>
</feature>
<dbReference type="SUPFAM" id="SSF50630">
    <property type="entry name" value="Acid proteases"/>
    <property type="match status" value="1"/>
</dbReference>
<dbReference type="InterPro" id="IPR036397">
    <property type="entry name" value="RNaseH_sf"/>
</dbReference>
<evidence type="ECO:0000259" key="6">
    <source>
        <dbReference type="PROSITE" id="PS50158"/>
    </source>
</evidence>
<feature type="region of interest" description="Disordered" evidence="5">
    <location>
        <begin position="862"/>
        <end position="883"/>
    </location>
</feature>
<dbReference type="InterPro" id="IPR001969">
    <property type="entry name" value="Aspartic_peptidase_AS"/>
</dbReference>
<feature type="domain" description="Reverse transcriptase" evidence="7">
    <location>
        <begin position="1292"/>
        <end position="1478"/>
    </location>
</feature>
<keyword evidence="4" id="KW-0479">Metal-binding</keyword>
<evidence type="ECO:0000313" key="8">
    <source>
        <dbReference type="EMBL" id="GJS69078.1"/>
    </source>
</evidence>
<proteinExistence type="predicted"/>
<dbReference type="PROSITE" id="PS50878">
    <property type="entry name" value="RT_POL"/>
    <property type="match status" value="1"/>
</dbReference>
<feature type="compositionally biased region" description="Basic and acidic residues" evidence="5">
    <location>
        <begin position="988"/>
        <end position="1002"/>
    </location>
</feature>
<dbReference type="SUPFAM" id="SSF56672">
    <property type="entry name" value="DNA/RNA polymerases"/>
    <property type="match status" value="1"/>
</dbReference>
<dbReference type="SUPFAM" id="SSF57756">
    <property type="entry name" value="Retrovirus zinc finger-like domains"/>
    <property type="match status" value="1"/>
</dbReference>
<reference evidence="8" key="2">
    <citation type="submission" date="2022-01" db="EMBL/GenBank/DDBJ databases">
        <authorList>
            <person name="Yamashiro T."/>
            <person name="Shiraishi A."/>
            <person name="Satake H."/>
            <person name="Nakayama K."/>
        </authorList>
    </citation>
    <scope>NUCLEOTIDE SEQUENCE</scope>
</reference>
<evidence type="ECO:0000256" key="2">
    <source>
        <dbReference type="ARBA" id="ARBA00022695"/>
    </source>
</evidence>
<keyword evidence="4" id="KW-0863">Zinc-finger</keyword>
<dbReference type="InterPro" id="IPR012337">
    <property type="entry name" value="RNaseH-like_sf"/>
</dbReference>
<keyword evidence="3 8" id="KW-0695">RNA-directed DNA polymerase</keyword>
<protein>
    <submittedName>
        <fullName evidence="8">Reverse transcriptase domain-containing protein</fullName>
    </submittedName>
</protein>
<accession>A0ABQ4XWH5</accession>
<dbReference type="Pfam" id="PF00098">
    <property type="entry name" value="zf-CCHC"/>
    <property type="match status" value="1"/>
</dbReference>
<evidence type="ECO:0000313" key="9">
    <source>
        <dbReference type="Proteomes" id="UP001151760"/>
    </source>
</evidence>
<dbReference type="Pfam" id="PF00078">
    <property type="entry name" value="RVT_1"/>
    <property type="match status" value="1"/>
</dbReference>
<feature type="region of interest" description="Disordered" evidence="5">
    <location>
        <begin position="1028"/>
        <end position="1056"/>
    </location>
</feature>
<organism evidence="8 9">
    <name type="scientific">Tanacetum coccineum</name>
    <dbReference type="NCBI Taxonomy" id="301880"/>
    <lineage>
        <taxon>Eukaryota</taxon>
        <taxon>Viridiplantae</taxon>
        <taxon>Streptophyta</taxon>
        <taxon>Embryophyta</taxon>
        <taxon>Tracheophyta</taxon>
        <taxon>Spermatophyta</taxon>
        <taxon>Magnoliopsida</taxon>
        <taxon>eudicotyledons</taxon>
        <taxon>Gunneridae</taxon>
        <taxon>Pentapetalae</taxon>
        <taxon>asterids</taxon>
        <taxon>campanulids</taxon>
        <taxon>Asterales</taxon>
        <taxon>Asteraceae</taxon>
        <taxon>Asteroideae</taxon>
        <taxon>Anthemideae</taxon>
        <taxon>Anthemidinae</taxon>
        <taxon>Tanacetum</taxon>
    </lineage>
</organism>
<gene>
    <name evidence="8" type="ORF">Tco_0701919</name>
</gene>
<dbReference type="SUPFAM" id="SSF53098">
    <property type="entry name" value="Ribonuclease H-like"/>
    <property type="match status" value="1"/>
</dbReference>
<feature type="region of interest" description="Disordered" evidence="5">
    <location>
        <begin position="988"/>
        <end position="1016"/>
    </location>
</feature>
<feature type="compositionally biased region" description="Polar residues" evidence="5">
    <location>
        <begin position="1003"/>
        <end position="1013"/>
    </location>
</feature>
<feature type="region of interest" description="Disordered" evidence="5">
    <location>
        <begin position="57"/>
        <end position="76"/>
    </location>
</feature>
<comment type="caution">
    <text evidence="8">The sequence shown here is derived from an EMBL/GenBank/DDBJ whole genome shotgun (WGS) entry which is preliminary data.</text>
</comment>
<feature type="compositionally biased region" description="Low complexity" evidence="5">
    <location>
        <begin position="467"/>
        <end position="483"/>
    </location>
</feature>
<feature type="region of interest" description="Disordered" evidence="5">
    <location>
        <begin position="405"/>
        <end position="494"/>
    </location>
</feature>
<dbReference type="Pfam" id="PF03732">
    <property type="entry name" value="Retrotrans_gag"/>
    <property type="match status" value="1"/>
</dbReference>
<feature type="compositionally biased region" description="Polar residues" evidence="5">
    <location>
        <begin position="1036"/>
        <end position="1051"/>
    </location>
</feature>
<evidence type="ECO:0000259" key="7">
    <source>
        <dbReference type="PROSITE" id="PS50878"/>
    </source>
</evidence>
<dbReference type="InterPro" id="IPR021109">
    <property type="entry name" value="Peptidase_aspartic_dom_sf"/>
</dbReference>
<keyword evidence="2" id="KW-0548">Nucleotidyltransferase</keyword>
<keyword evidence="9" id="KW-1185">Reference proteome</keyword>
<keyword evidence="1" id="KW-0808">Transferase</keyword>
<feature type="compositionally biased region" description="Pro residues" evidence="5">
    <location>
        <begin position="352"/>
        <end position="373"/>
    </location>
</feature>
<dbReference type="GO" id="GO:0003964">
    <property type="term" value="F:RNA-directed DNA polymerase activity"/>
    <property type="evidence" value="ECO:0007669"/>
    <property type="project" value="UniProtKB-KW"/>
</dbReference>
<dbReference type="Gene3D" id="4.10.60.10">
    <property type="entry name" value="Zinc finger, CCHC-type"/>
    <property type="match status" value="1"/>
</dbReference>
<dbReference type="InterPro" id="IPR053134">
    <property type="entry name" value="RNA-dir_DNA_polymerase"/>
</dbReference>
<dbReference type="Gene3D" id="3.30.70.270">
    <property type="match status" value="1"/>
</dbReference>
<dbReference type="InterPro" id="IPR043128">
    <property type="entry name" value="Rev_trsase/Diguanyl_cyclase"/>
</dbReference>
<dbReference type="PANTHER" id="PTHR24559:SF427">
    <property type="entry name" value="RNA-DIRECTED DNA POLYMERASE"/>
    <property type="match status" value="1"/>
</dbReference>
<dbReference type="Gene3D" id="2.40.70.10">
    <property type="entry name" value="Acid Proteases"/>
    <property type="match status" value="1"/>
</dbReference>
<dbReference type="InterPro" id="IPR005162">
    <property type="entry name" value="Retrotrans_gag_dom"/>
</dbReference>
<dbReference type="Gene3D" id="3.30.420.10">
    <property type="entry name" value="Ribonuclease H-like superfamily/Ribonuclease H"/>
    <property type="match status" value="1"/>
</dbReference>
<dbReference type="InterPro" id="IPR043502">
    <property type="entry name" value="DNA/RNA_pol_sf"/>
</dbReference>
<dbReference type="PANTHER" id="PTHR24559">
    <property type="entry name" value="TRANSPOSON TY3-I GAG-POL POLYPROTEIN"/>
    <property type="match status" value="1"/>
</dbReference>
<name>A0ABQ4XWH5_9ASTR</name>
<feature type="compositionally biased region" description="Acidic residues" evidence="5">
    <location>
        <begin position="431"/>
        <end position="458"/>
    </location>
</feature>
<dbReference type="PROSITE" id="PS00141">
    <property type="entry name" value="ASP_PROTEASE"/>
    <property type="match status" value="1"/>
</dbReference>
<dbReference type="SMART" id="SM00343">
    <property type="entry name" value="ZnF_C2HC"/>
    <property type="match status" value="1"/>
</dbReference>
<sequence>MTTPRPTPFPATTPCAGVFALFVIISDSDDKITTLPVRPAPPSPDCPPALYGYPLDFGDDSSDENLSDTAESLHTQTASTLVVHPPPTQPLPTSPAFPVIPSLSSPPSLLTSSSLPPPSLLLPSSFHDVVTRESLRIARGRFTRSQLRAEYAEQEVRELREFRVTDRLEMAELRSQAQVKAEHQKPSGLLVQPEIPQWKWEKITMDFIMKLPKTSSGYDTIWVIVDHLTKSAHFLPMKETDSMERLTRLYLKEVVSWHGVPVNKARGAQIHWGSLFGKSHNALGYSTFRCYPDLEVLQIAVMSSASSAVTYTSVYTDSEPGRVFWGADDEEITDGGIPRVIVYGYDGLPMQPVAPPSPDYIPGPEDPQTPPVPQDEDEREAIFIQPHDPDYVPEPIYHEYIPLEDGHVFPDPEEYEDDETEDGPVDYPMDGGDDGDDDDGDSSGDDADDEDEEEEEEEHLAPADSAVVVPTVEPVSPPEGTEPVIPPPSTDISTTGARITVRLQASISLPPEAEVERLLAMPTPSPSPPISLSPPSAGERLARCTTPPALSSPPPVPSPLLPSSGCPTQIQTLRMASTQALVDAVTAALPSPPLPPSLYIPPPVDRRDDIPESEQPPRKRLCLSTLGSRYEVGESSTARPTGGRGIDYGFVSTVDAEARRQGISEVGYGIRDTWVDPAEAVPEIAPTTLGEVSTRVAELAELHERDTQDLYALLEDAQDGRTRISQRVAMDSQRVDLLMGDRMTLQETVWIVEEEAYASREAWAHSIGLSQAVHHELQTHRDHVYAHETHIQAHQAQLQLQSTLIQTQHQVHETRSQIQQTEMAELRDTDRRRKAQMVEILRVMRDMRREMGDMQAELLAQREQQRARQLGPDARIPDHQDASRDADSAALTWWNGQIITLSPDAYSITWEVLKKKITNKYCPQGEIKKLEIELWNLKVKGNDVPAYTERFQELTLICTKFSARPKTLDETIELANDLMDQKLRTYAERQSDNKRKDNDSSKTNHGHQQQPFKRQNVAKVYYMGTGEKKPYGGSLPKSSGNTNVANTQKGNGANPKGNGCFECGAPGHFKRDCPKLKNKDGGNGNAQGWVYAVGNAEKRGNASGNPNSNVVTGTFHLNNRYESILFDTGADRSFISSAFSSLIDIAHTPLENCYDMELADGKIVRVDTIMRGCTLNFLNHPFNIDLMPVELGSFDIIICMDWLRRCHVMIVCDDKLVRIPYGNGTLVFRGNESNDGRESRLTIISCSKAQEYMAKGCQIFLAQISAKKEEDKSEGKQLKDVPIIRDFPEVFPEDLPGLLPARPVEFQIELIPGAAPVARAPYRLAPSEMKELELNKLTVKNRYPLLRIDDLFDQLQGSSIYSRIDLRSGYHQLRVREQYIPKTSFQTRYGHYDFQVMPFGLTNAPAIFMDLMNRVCKPYLDKFIIVFIDDILIYSKDKKEQEEHLKAILELLKKEKLYAKFSKCEIWIPKVQFVGHVIDSRGIHVDPAKIESIKDWASPKIPMEIR</sequence>
<feature type="compositionally biased region" description="Polar residues" evidence="5">
    <location>
        <begin position="67"/>
        <end position="76"/>
    </location>
</feature>
<feature type="region of interest" description="Disordered" evidence="5">
    <location>
        <begin position="351"/>
        <end position="376"/>
    </location>
</feature>
<dbReference type="InterPro" id="IPR036875">
    <property type="entry name" value="Znf_CCHC_sf"/>
</dbReference>
<evidence type="ECO:0000256" key="4">
    <source>
        <dbReference type="PROSITE-ProRule" id="PRU00047"/>
    </source>
</evidence>
<evidence type="ECO:0000256" key="5">
    <source>
        <dbReference type="SAM" id="MobiDB-lite"/>
    </source>
</evidence>
<evidence type="ECO:0000256" key="3">
    <source>
        <dbReference type="ARBA" id="ARBA00022918"/>
    </source>
</evidence>
<dbReference type="CDD" id="cd00303">
    <property type="entry name" value="retropepsin_like"/>
    <property type="match status" value="1"/>
</dbReference>
<dbReference type="Proteomes" id="UP001151760">
    <property type="component" value="Unassembled WGS sequence"/>
</dbReference>
<dbReference type="InterPro" id="IPR000477">
    <property type="entry name" value="RT_dom"/>
</dbReference>
<feature type="compositionally biased region" description="Acidic residues" evidence="5">
    <location>
        <begin position="57"/>
        <end position="66"/>
    </location>
</feature>
<dbReference type="Pfam" id="PF08284">
    <property type="entry name" value="RVP_2"/>
    <property type="match status" value="1"/>
</dbReference>